<gene>
    <name evidence="2" type="ORF">C5615_32755</name>
</gene>
<organism evidence="2 3">
    <name type="scientific">Burkholderia cepacia</name>
    <name type="common">Pseudomonas cepacia</name>
    <dbReference type="NCBI Taxonomy" id="292"/>
    <lineage>
        <taxon>Bacteria</taxon>
        <taxon>Pseudomonadati</taxon>
        <taxon>Pseudomonadota</taxon>
        <taxon>Betaproteobacteria</taxon>
        <taxon>Burkholderiales</taxon>
        <taxon>Burkholderiaceae</taxon>
        <taxon>Burkholderia</taxon>
        <taxon>Burkholderia cepacia complex</taxon>
    </lineage>
</organism>
<dbReference type="EMBL" id="PUIQ01000062">
    <property type="protein sequence ID" value="PQP10835.1"/>
    <property type="molecule type" value="Genomic_DNA"/>
</dbReference>
<accession>A0A2S8I808</accession>
<feature type="region of interest" description="Disordered" evidence="1">
    <location>
        <begin position="1"/>
        <end position="29"/>
    </location>
</feature>
<dbReference type="InterPro" id="IPR053842">
    <property type="entry name" value="NikA-like"/>
</dbReference>
<dbReference type="AlphaFoldDB" id="A0A2S8I808"/>
<name>A0A2S8I808_BURCE</name>
<reference evidence="2 3" key="1">
    <citation type="submission" date="2018-02" db="EMBL/GenBank/DDBJ databases">
        <title>Draft genome sequencing of Burkholderia cepacia Y14-15.</title>
        <authorList>
            <person name="Zheng B.-X."/>
        </authorList>
    </citation>
    <scope>NUCLEOTIDE SEQUENCE [LARGE SCALE GENOMIC DNA]</scope>
    <source>
        <strain evidence="2 3">Y14-15</strain>
    </source>
</reference>
<evidence type="ECO:0000313" key="3">
    <source>
        <dbReference type="Proteomes" id="UP000238206"/>
    </source>
</evidence>
<proteinExistence type="predicted"/>
<dbReference type="Pfam" id="PF21983">
    <property type="entry name" value="NikA-like"/>
    <property type="match status" value="1"/>
</dbReference>
<dbReference type="RefSeq" id="WP_105393216.1">
    <property type="nucleotide sequence ID" value="NZ_PUIQ01000062.1"/>
</dbReference>
<sequence>MSSDDLNALTEPKRRGRKKAQSALGKPVSTRLTDEQWRIFNEKVERSGMSSSEFLRDCILTNRTQIVARPPATVERHRIMYVINKTGNNLNQLAHVANTARVSGKLSESTFAALVDELEMITQLLKAHLHRVD</sequence>
<evidence type="ECO:0000313" key="2">
    <source>
        <dbReference type="EMBL" id="PQP10835.1"/>
    </source>
</evidence>
<evidence type="ECO:0000256" key="1">
    <source>
        <dbReference type="SAM" id="MobiDB-lite"/>
    </source>
</evidence>
<protein>
    <submittedName>
        <fullName evidence="2">Plasmid mobilization relaxosome protein MobC</fullName>
    </submittedName>
</protein>
<comment type="caution">
    <text evidence="2">The sequence shown here is derived from an EMBL/GenBank/DDBJ whole genome shotgun (WGS) entry which is preliminary data.</text>
</comment>
<dbReference type="Proteomes" id="UP000238206">
    <property type="component" value="Unassembled WGS sequence"/>
</dbReference>